<keyword evidence="1" id="KW-0472">Membrane</keyword>
<dbReference type="EMBL" id="JBIRRB010000004">
    <property type="protein sequence ID" value="MFI0911428.1"/>
    <property type="molecule type" value="Genomic_DNA"/>
</dbReference>
<keyword evidence="3" id="KW-1185">Reference proteome</keyword>
<dbReference type="RefSeq" id="WP_397612891.1">
    <property type="nucleotide sequence ID" value="NZ_JBIRRB010000004.1"/>
</dbReference>
<keyword evidence="1" id="KW-1133">Transmembrane helix</keyword>
<organism evidence="2 3">
    <name type="scientific">Streptomyces abikoensis</name>
    <dbReference type="NCBI Taxonomy" id="97398"/>
    <lineage>
        <taxon>Bacteria</taxon>
        <taxon>Bacillati</taxon>
        <taxon>Actinomycetota</taxon>
        <taxon>Actinomycetes</taxon>
        <taxon>Kitasatosporales</taxon>
        <taxon>Streptomycetaceae</taxon>
        <taxon>Streptomyces</taxon>
    </lineage>
</organism>
<comment type="caution">
    <text evidence="2">The sequence shown here is derived from an EMBL/GenBank/DDBJ whole genome shotgun (WGS) entry which is preliminary data.</text>
</comment>
<feature type="transmembrane region" description="Helical" evidence="1">
    <location>
        <begin position="162"/>
        <end position="187"/>
    </location>
</feature>
<feature type="transmembrane region" description="Helical" evidence="1">
    <location>
        <begin position="125"/>
        <end position="142"/>
    </location>
</feature>
<sequence length="191" mass="19812">MTAPVGSAPVPTPLVARSVLVSAAAAGVCAVWAATVWAAVHLRADPLLHDVALFVHLACLIVGFGAVLTVDWLGLLWLLGKRPLTEVLRAADAVHPPIWLGLAGLVGSGMLLHPDPGALLTRVKLGLVLVVALNGLHAWTLQPRLAALPAGGPEPATVSRRALVARCASTVLVSQLGWWGATVIGFLNSRR</sequence>
<evidence type="ECO:0008006" key="4">
    <source>
        <dbReference type="Google" id="ProtNLM"/>
    </source>
</evidence>
<dbReference type="Proteomes" id="UP001611162">
    <property type="component" value="Unassembled WGS sequence"/>
</dbReference>
<proteinExistence type="predicted"/>
<evidence type="ECO:0000313" key="3">
    <source>
        <dbReference type="Proteomes" id="UP001611162"/>
    </source>
</evidence>
<feature type="transmembrane region" description="Helical" evidence="1">
    <location>
        <begin position="20"/>
        <end position="40"/>
    </location>
</feature>
<feature type="transmembrane region" description="Helical" evidence="1">
    <location>
        <begin position="52"/>
        <end position="77"/>
    </location>
</feature>
<gene>
    <name evidence="2" type="ORF">ACH4TF_13325</name>
</gene>
<keyword evidence="1" id="KW-0812">Transmembrane</keyword>
<evidence type="ECO:0000256" key="1">
    <source>
        <dbReference type="SAM" id="Phobius"/>
    </source>
</evidence>
<protein>
    <recommendedName>
        <fullName evidence="4">DUF2214 domain-containing protein</fullName>
    </recommendedName>
</protein>
<accession>A0ABW7T1V3</accession>
<reference evidence="2 3" key="1">
    <citation type="submission" date="2024-10" db="EMBL/GenBank/DDBJ databases">
        <title>The Natural Products Discovery Center: Release of the First 8490 Sequenced Strains for Exploring Actinobacteria Biosynthetic Diversity.</title>
        <authorList>
            <person name="Kalkreuter E."/>
            <person name="Kautsar S.A."/>
            <person name="Yang D."/>
            <person name="Bader C.D."/>
            <person name="Teijaro C.N."/>
            <person name="Fluegel L."/>
            <person name="Davis C.M."/>
            <person name="Simpson J.R."/>
            <person name="Lauterbach L."/>
            <person name="Steele A.D."/>
            <person name="Gui C."/>
            <person name="Meng S."/>
            <person name="Li G."/>
            <person name="Viehrig K."/>
            <person name="Ye F."/>
            <person name="Su P."/>
            <person name="Kiefer A.F."/>
            <person name="Nichols A."/>
            <person name="Cepeda A.J."/>
            <person name="Yan W."/>
            <person name="Fan B."/>
            <person name="Jiang Y."/>
            <person name="Adhikari A."/>
            <person name="Zheng C.-J."/>
            <person name="Schuster L."/>
            <person name="Cowan T.M."/>
            <person name="Smanski M.J."/>
            <person name="Chevrette M.G."/>
            <person name="De Carvalho L.P.S."/>
            <person name="Shen B."/>
        </authorList>
    </citation>
    <scope>NUCLEOTIDE SEQUENCE [LARGE SCALE GENOMIC DNA]</scope>
    <source>
        <strain evidence="2 3">NPDC020979</strain>
    </source>
</reference>
<evidence type="ECO:0000313" key="2">
    <source>
        <dbReference type="EMBL" id="MFI0911428.1"/>
    </source>
</evidence>
<feature type="transmembrane region" description="Helical" evidence="1">
    <location>
        <begin position="97"/>
        <end position="113"/>
    </location>
</feature>
<name>A0ABW7T1V3_9ACTN</name>